<dbReference type="RefSeq" id="WP_125662135.1">
    <property type="nucleotide sequence ID" value="NZ_AP019308.1"/>
</dbReference>
<dbReference type="GO" id="GO:0043565">
    <property type="term" value="F:sequence-specific DNA binding"/>
    <property type="evidence" value="ECO:0007669"/>
    <property type="project" value="InterPro"/>
</dbReference>
<keyword evidence="4" id="KW-0902">Two-component regulatory system</keyword>
<dbReference type="GO" id="GO:0005737">
    <property type="term" value="C:cytoplasm"/>
    <property type="evidence" value="ECO:0007669"/>
    <property type="project" value="UniProtKB-SubCell"/>
</dbReference>
<evidence type="ECO:0000256" key="7">
    <source>
        <dbReference type="ARBA" id="ARBA00023163"/>
    </source>
</evidence>
<protein>
    <submittedName>
        <fullName evidence="8">DNA-binding response regulator</fullName>
    </submittedName>
</protein>
<dbReference type="PANTHER" id="PTHR42713:SF3">
    <property type="entry name" value="TRANSCRIPTIONAL REGULATORY PROTEIN HPTR"/>
    <property type="match status" value="1"/>
</dbReference>
<dbReference type="InterPro" id="IPR020449">
    <property type="entry name" value="Tscrpt_reg_AraC-type_HTH"/>
</dbReference>
<accession>A0A3G9IVZ8</accession>
<evidence type="ECO:0000256" key="6">
    <source>
        <dbReference type="ARBA" id="ARBA00023125"/>
    </source>
</evidence>
<name>A0A3G9IVZ8_9BACL</name>
<dbReference type="EMBL" id="AP019308">
    <property type="protein sequence ID" value="BBH23067.1"/>
    <property type="molecule type" value="Genomic_DNA"/>
</dbReference>
<evidence type="ECO:0000313" key="9">
    <source>
        <dbReference type="Proteomes" id="UP000275368"/>
    </source>
</evidence>
<dbReference type="SUPFAM" id="SSF46689">
    <property type="entry name" value="Homeodomain-like"/>
    <property type="match status" value="2"/>
</dbReference>
<reference evidence="8 9" key="1">
    <citation type="submission" date="2018-11" db="EMBL/GenBank/DDBJ databases">
        <title>Complete genome sequence of Paenibacillus baekrokdamisoli strain KCTC 33723.</title>
        <authorList>
            <person name="Kang S.W."/>
            <person name="Lee K.C."/>
            <person name="Kim K.K."/>
            <person name="Kim J.S."/>
            <person name="Kim D.S."/>
            <person name="Ko S.H."/>
            <person name="Yang S.H."/>
            <person name="Lee J.S."/>
        </authorList>
    </citation>
    <scope>NUCLEOTIDE SEQUENCE [LARGE SCALE GENOMIC DNA]</scope>
    <source>
        <strain evidence="8 9">KCTC 33723</strain>
    </source>
</reference>
<dbReference type="PROSITE" id="PS01124">
    <property type="entry name" value="HTH_ARAC_FAMILY_2"/>
    <property type="match status" value="1"/>
</dbReference>
<keyword evidence="7" id="KW-0804">Transcription</keyword>
<sequence length="531" mass="60843">MIKLFVVDDEEEIRRGIIENTDWEGNGIVICGEADNGDDALTLIEESEPDILLIDVRMPGLSGLQVVESLQSTKRLVKSIILSGYDDFSYAQKALKSGACDYLLKPCRSKDILEAVLKVKELILVENTHVNALEKLKTQYQEGLPLIKEKFLLRMLNNRLKINAKLLQNFEILGLKIKPTNFAVIVIQIIDFHSYAEQHSYQDIELMKYAMKNIVIELIQHEYDCEICEDAAGFSIIANCRDGSSERLVPLFETINSNTVKYLGFSLLIGIGTYYRNIEDLIYSYDEAMKCLEFAFILGNNKVLHYSAIPKFGQTKSVYPINEEKRLIESVASGRSEDLTDRLEAYLSILVNNNPSKDYIQKSCLALIVSLYHLCLDKDIDPEKIFGSYFSSLDHLVQFHSLNQIKEKVTELVGKVTEAIQRSRHSNRIIMVALKYIEDHYNGNLTLELVANQVYVNPKYLSMLFKQTTGENFVDYIQTLRIEKACELLKDLKLKTYEVANQVGYSDEKYFSHIFKKIKGMPPSQFRDHRL</sequence>
<dbReference type="SMART" id="SM00448">
    <property type="entry name" value="REC"/>
    <property type="match status" value="1"/>
</dbReference>
<dbReference type="Proteomes" id="UP000275368">
    <property type="component" value="Chromosome"/>
</dbReference>
<evidence type="ECO:0000256" key="5">
    <source>
        <dbReference type="ARBA" id="ARBA00023015"/>
    </source>
</evidence>
<dbReference type="InterPro" id="IPR009057">
    <property type="entry name" value="Homeodomain-like_sf"/>
</dbReference>
<proteinExistence type="predicted"/>
<dbReference type="SMART" id="SM00342">
    <property type="entry name" value="HTH_ARAC"/>
    <property type="match status" value="1"/>
</dbReference>
<dbReference type="InterPro" id="IPR011006">
    <property type="entry name" value="CheY-like_superfamily"/>
</dbReference>
<dbReference type="GO" id="GO:0000160">
    <property type="term" value="P:phosphorelay signal transduction system"/>
    <property type="evidence" value="ECO:0007669"/>
    <property type="project" value="UniProtKB-KW"/>
</dbReference>
<dbReference type="CDD" id="cd17536">
    <property type="entry name" value="REC_YesN-like"/>
    <property type="match status" value="1"/>
</dbReference>
<dbReference type="InterPro" id="IPR051552">
    <property type="entry name" value="HptR"/>
</dbReference>
<dbReference type="OrthoDB" id="9794370at2"/>
<dbReference type="GO" id="GO:0003700">
    <property type="term" value="F:DNA-binding transcription factor activity"/>
    <property type="evidence" value="ECO:0007669"/>
    <property type="project" value="InterPro"/>
</dbReference>
<evidence type="ECO:0000313" key="8">
    <source>
        <dbReference type="EMBL" id="BBH23067.1"/>
    </source>
</evidence>
<keyword evidence="2" id="KW-0963">Cytoplasm</keyword>
<gene>
    <name evidence="8" type="ORF">Back11_44120</name>
</gene>
<keyword evidence="9" id="KW-1185">Reference proteome</keyword>
<evidence type="ECO:0000256" key="1">
    <source>
        <dbReference type="ARBA" id="ARBA00004496"/>
    </source>
</evidence>
<dbReference type="InterPro" id="IPR001789">
    <property type="entry name" value="Sig_transdc_resp-reg_receiver"/>
</dbReference>
<dbReference type="KEGG" id="pbk:Back11_44120"/>
<keyword evidence="6 8" id="KW-0238">DNA-binding</keyword>
<evidence type="ECO:0000256" key="2">
    <source>
        <dbReference type="ARBA" id="ARBA00022490"/>
    </source>
</evidence>
<keyword evidence="3" id="KW-0597">Phosphoprotein</keyword>
<dbReference type="PANTHER" id="PTHR42713">
    <property type="entry name" value="HISTIDINE KINASE-RELATED"/>
    <property type="match status" value="1"/>
</dbReference>
<dbReference type="PROSITE" id="PS50110">
    <property type="entry name" value="RESPONSE_REGULATORY"/>
    <property type="match status" value="1"/>
</dbReference>
<dbReference type="SUPFAM" id="SSF52172">
    <property type="entry name" value="CheY-like"/>
    <property type="match status" value="1"/>
</dbReference>
<dbReference type="AlphaFoldDB" id="A0A3G9IVZ8"/>
<dbReference type="PRINTS" id="PR00032">
    <property type="entry name" value="HTHARAC"/>
</dbReference>
<organism evidence="8 9">
    <name type="scientific">Paenibacillus baekrokdamisoli</name>
    <dbReference type="NCBI Taxonomy" id="1712516"/>
    <lineage>
        <taxon>Bacteria</taxon>
        <taxon>Bacillati</taxon>
        <taxon>Bacillota</taxon>
        <taxon>Bacilli</taxon>
        <taxon>Bacillales</taxon>
        <taxon>Paenibacillaceae</taxon>
        <taxon>Paenibacillus</taxon>
    </lineage>
</organism>
<comment type="subcellular location">
    <subcellularLocation>
        <location evidence="1">Cytoplasm</location>
    </subcellularLocation>
</comment>
<dbReference type="InterPro" id="IPR018060">
    <property type="entry name" value="HTH_AraC"/>
</dbReference>
<keyword evidence="5" id="KW-0805">Transcription regulation</keyword>
<evidence type="ECO:0000256" key="4">
    <source>
        <dbReference type="ARBA" id="ARBA00023012"/>
    </source>
</evidence>
<dbReference type="Pfam" id="PF12833">
    <property type="entry name" value="HTH_18"/>
    <property type="match status" value="1"/>
</dbReference>
<evidence type="ECO:0000256" key="3">
    <source>
        <dbReference type="ARBA" id="ARBA00022553"/>
    </source>
</evidence>
<dbReference type="Gene3D" id="3.40.50.2300">
    <property type="match status" value="1"/>
</dbReference>
<dbReference type="Pfam" id="PF00072">
    <property type="entry name" value="Response_reg"/>
    <property type="match status" value="1"/>
</dbReference>
<dbReference type="Gene3D" id="1.10.10.60">
    <property type="entry name" value="Homeodomain-like"/>
    <property type="match status" value="2"/>
</dbReference>